<gene>
    <name evidence="2" type="ORF">IMZ16_02060</name>
</gene>
<dbReference type="InterPro" id="IPR029039">
    <property type="entry name" value="Flavoprotein-like_sf"/>
</dbReference>
<dbReference type="InterPro" id="IPR005025">
    <property type="entry name" value="FMN_Rdtase-like_dom"/>
</dbReference>
<name>A0A7M1T6U2_9FLAO</name>
<proteinExistence type="predicted"/>
<dbReference type="AlphaFoldDB" id="A0A7M1T6U2"/>
<dbReference type="GO" id="GO:0005829">
    <property type="term" value="C:cytosol"/>
    <property type="evidence" value="ECO:0007669"/>
    <property type="project" value="TreeGrafter"/>
</dbReference>
<evidence type="ECO:0000259" key="1">
    <source>
        <dbReference type="Pfam" id="PF03358"/>
    </source>
</evidence>
<dbReference type="Gene3D" id="3.40.50.360">
    <property type="match status" value="1"/>
</dbReference>
<feature type="domain" description="NADPH-dependent FMN reductase-like" evidence="1">
    <location>
        <begin position="5"/>
        <end position="150"/>
    </location>
</feature>
<dbReference type="GO" id="GO:0016491">
    <property type="term" value="F:oxidoreductase activity"/>
    <property type="evidence" value="ECO:0007669"/>
    <property type="project" value="InterPro"/>
</dbReference>
<accession>A0A7M1T6U2</accession>
<evidence type="ECO:0000313" key="3">
    <source>
        <dbReference type="Proteomes" id="UP000593605"/>
    </source>
</evidence>
<dbReference type="PANTHER" id="PTHR30543:SF21">
    <property type="entry name" value="NAD(P)H-DEPENDENT FMN REDUCTASE LOT6"/>
    <property type="match status" value="1"/>
</dbReference>
<dbReference type="GO" id="GO:0010181">
    <property type="term" value="F:FMN binding"/>
    <property type="evidence" value="ECO:0007669"/>
    <property type="project" value="TreeGrafter"/>
</dbReference>
<dbReference type="Pfam" id="PF03358">
    <property type="entry name" value="FMN_red"/>
    <property type="match status" value="1"/>
</dbReference>
<dbReference type="InterPro" id="IPR050712">
    <property type="entry name" value="NAD(P)H-dep_reductase"/>
</dbReference>
<dbReference type="KEGG" id="civ:IMZ16_02060"/>
<evidence type="ECO:0000313" key="2">
    <source>
        <dbReference type="EMBL" id="QOR74814.1"/>
    </source>
</evidence>
<dbReference type="Proteomes" id="UP000593605">
    <property type="component" value="Chromosome"/>
</dbReference>
<sequence>MMKKKIAIIIGSLRQASNCRKVANELIRLAPEEFSLHLIESGDLPLYNEDLEGENIPESWKRFRSELSEVEGVIFVTPEYNRGTSAAMANAIEVGSRPPKMGVLNGKPAGVIAVTPGAMGAAGGAREVRSRLVPLNMPTLQQPEVYISKVKELYLDDGSTLKEETQELLKKFLGKFAEHIQLYQ</sequence>
<protein>
    <submittedName>
        <fullName evidence="2">NAD(P)H-dependent oxidoreductase</fullName>
    </submittedName>
</protein>
<reference evidence="2 3" key="1">
    <citation type="submission" date="2020-10" db="EMBL/GenBank/DDBJ databases">
        <title>Complete genome of Cruoricapor ignavus strain M1214 isolated from the blood culture of a febrile patient.</title>
        <authorList>
            <person name="Guglielmino C.J.D."/>
        </authorList>
    </citation>
    <scope>NUCLEOTIDE SEQUENCE [LARGE SCALE GENOMIC DNA]</scope>
    <source>
        <strain evidence="2 3">M1214</strain>
    </source>
</reference>
<organism evidence="2 3">
    <name type="scientific">Cruoricaptor ignavus</name>
    <dbReference type="NCBI Taxonomy" id="1118202"/>
    <lineage>
        <taxon>Bacteria</taxon>
        <taxon>Pseudomonadati</taxon>
        <taxon>Bacteroidota</taxon>
        <taxon>Flavobacteriia</taxon>
        <taxon>Flavobacteriales</taxon>
        <taxon>Weeksellaceae</taxon>
        <taxon>Cruoricaptor</taxon>
    </lineage>
</organism>
<dbReference type="SUPFAM" id="SSF52218">
    <property type="entry name" value="Flavoproteins"/>
    <property type="match status" value="1"/>
</dbReference>
<dbReference type="EMBL" id="CP063145">
    <property type="protein sequence ID" value="QOR74814.1"/>
    <property type="molecule type" value="Genomic_DNA"/>
</dbReference>
<dbReference type="PANTHER" id="PTHR30543">
    <property type="entry name" value="CHROMATE REDUCTASE"/>
    <property type="match status" value="1"/>
</dbReference>